<dbReference type="GO" id="GO:0005829">
    <property type="term" value="C:cytosol"/>
    <property type="evidence" value="ECO:0007669"/>
    <property type="project" value="GOC"/>
</dbReference>
<dbReference type="Pfam" id="PF01266">
    <property type="entry name" value="DAO"/>
    <property type="match status" value="2"/>
</dbReference>
<evidence type="ECO:0000313" key="3">
    <source>
        <dbReference type="EMBL" id="QID79859.1"/>
    </source>
</evidence>
<feature type="compositionally biased region" description="Low complexity" evidence="1">
    <location>
        <begin position="157"/>
        <end position="172"/>
    </location>
</feature>
<feature type="compositionally biased region" description="Low complexity" evidence="1">
    <location>
        <begin position="181"/>
        <end position="190"/>
    </location>
</feature>
<reference evidence="3 4" key="1">
    <citation type="journal article" date="2019" name="BMC Genomics">
        <title>Chromosome level assembly and comparative genome analysis confirm lager-brewing yeasts originated from a single hybridization.</title>
        <authorList>
            <person name="Salazar A.N."/>
            <person name="Gorter de Vries A.R."/>
            <person name="van den Broek M."/>
            <person name="Brouwers N."/>
            <person name="de la Torre Cortes P."/>
            <person name="Kuijpers N.G.A."/>
            <person name="Daran J.G."/>
            <person name="Abeel T."/>
        </authorList>
    </citation>
    <scope>NUCLEOTIDE SEQUENCE [LARGE SCALE GENOMIC DNA]</scope>
    <source>
        <strain evidence="3 4">CBS 1483</strain>
    </source>
</reference>
<dbReference type="EMBL" id="CP048989">
    <property type="protein sequence ID" value="QID79859.1"/>
    <property type="molecule type" value="Genomic_DNA"/>
</dbReference>
<dbReference type="InterPro" id="IPR006076">
    <property type="entry name" value="FAD-dep_OxRdtase"/>
</dbReference>
<organism evidence="3 4">
    <name type="scientific">Saccharomyces pastorianus</name>
    <name type="common">Lager yeast</name>
    <name type="synonym">Saccharomyces cerevisiae x Saccharomyces eubayanus</name>
    <dbReference type="NCBI Taxonomy" id="27292"/>
    <lineage>
        <taxon>Eukaryota</taxon>
        <taxon>Fungi</taxon>
        <taxon>Dikarya</taxon>
        <taxon>Ascomycota</taxon>
        <taxon>Saccharomycotina</taxon>
        <taxon>Saccharomycetes</taxon>
        <taxon>Saccharomycetales</taxon>
        <taxon>Saccharomycetaceae</taxon>
        <taxon>Saccharomyces</taxon>
    </lineage>
</organism>
<dbReference type="OrthoDB" id="498204at2759"/>
<proteinExistence type="predicted"/>
<dbReference type="Gene3D" id="3.50.50.60">
    <property type="entry name" value="FAD/NAD(P)-binding domain"/>
    <property type="match status" value="2"/>
</dbReference>
<gene>
    <name evidence="3" type="primary">TDA3_1</name>
    <name evidence="3" type="ORF">GRS66_002156</name>
</gene>
<sequence>MGEDFMHPPFQTYPSKNSEGKKHIVIVGGGIIGCCTAYYLTQHPSFSPSTHHITIIESRRIAGGASGKAGGLLASWAFPHQIVPLSFQLHQELSDEYDGENNWDYRRLTTVSLEADVREEVIENYERLSKKAYNLNVPPPKKRPGYISNKFNIGDSNSSLSSSGSSLKNDSASNEEEGSDVHVSSSVPSLHSLTNERMRSHTNSASDLDSVSPAEQLRETNIHNPLPADLDWIRRELVNDWSSLGGTDTTAQLHPYKFTHFILSKAMETGAVDLLLGKVVGLKCDEMDCVHSLKYLPSVVKNRRNSRGHAENSDIKLGTIFNDENAKPIEINDIQQIVLSMGPWTSKILKDCPISGLRAHSVTIKPSEKTVSPYAILAELKVNDREFFSPEMYARKDEVYVCGEGDTLVNIPESSDDVEVVSEKCDELYHYVSKLSPTLSKGHLLRKQACFLPVLNVPTSSGPLIGETNVKDLYIASGHSCWGINNAPATGKLMAEILLDGEATSAEISSLDPKLYFDATILS</sequence>
<dbReference type="Proteomes" id="UP000501346">
    <property type="component" value="Chromosome ScVIII"/>
</dbReference>
<dbReference type="PANTHER" id="PTHR13847">
    <property type="entry name" value="SARCOSINE DEHYDROGENASE-RELATED"/>
    <property type="match status" value="1"/>
</dbReference>
<dbReference type="FunFam" id="3.50.50.60:FF:000237">
    <property type="entry name" value="FAD dependent oxidoreductase"/>
    <property type="match status" value="1"/>
</dbReference>
<evidence type="ECO:0000313" key="4">
    <source>
        <dbReference type="Proteomes" id="UP000501346"/>
    </source>
</evidence>
<dbReference type="InterPro" id="IPR036188">
    <property type="entry name" value="FAD/NAD-bd_sf"/>
</dbReference>
<evidence type="ECO:0000259" key="2">
    <source>
        <dbReference type="Pfam" id="PF01266"/>
    </source>
</evidence>
<dbReference type="SUPFAM" id="SSF51905">
    <property type="entry name" value="FAD/NAD(P)-binding domain"/>
    <property type="match status" value="1"/>
</dbReference>
<protein>
    <submittedName>
        <fullName evidence="3">Oxidoreductase tda3</fullName>
    </submittedName>
</protein>
<feature type="domain" description="FAD dependent oxidoreductase" evidence="2">
    <location>
        <begin position="247"/>
        <end position="496"/>
    </location>
</feature>
<dbReference type="PANTHER" id="PTHR13847:SF150">
    <property type="entry name" value="OXIDOREDUCTASE TDA3-RELATED"/>
    <property type="match status" value="1"/>
</dbReference>
<feature type="domain" description="FAD dependent oxidoreductase" evidence="2">
    <location>
        <begin position="24"/>
        <end position="128"/>
    </location>
</feature>
<accession>A0A6C1DSG5</accession>
<dbReference type="FunFam" id="3.30.9.10:FF:000035">
    <property type="entry name" value="Putative oxidoreductase TDA3"/>
    <property type="match status" value="1"/>
</dbReference>
<dbReference type="GO" id="GO:0005770">
    <property type="term" value="C:late endosome"/>
    <property type="evidence" value="ECO:0007669"/>
    <property type="project" value="TreeGrafter"/>
</dbReference>
<name>A0A6C1DSG5_SACPS</name>
<keyword evidence="4" id="KW-1185">Reference proteome</keyword>
<evidence type="ECO:0000256" key="1">
    <source>
        <dbReference type="SAM" id="MobiDB-lite"/>
    </source>
</evidence>
<dbReference type="AlphaFoldDB" id="A0A6C1DSG5"/>
<dbReference type="GO" id="GO:0042147">
    <property type="term" value="P:retrograde transport, endosome to Golgi"/>
    <property type="evidence" value="ECO:0007669"/>
    <property type="project" value="TreeGrafter"/>
</dbReference>
<feature type="region of interest" description="Disordered" evidence="1">
    <location>
        <begin position="157"/>
        <end position="190"/>
    </location>
</feature>
<dbReference type="Gene3D" id="3.30.9.10">
    <property type="entry name" value="D-Amino Acid Oxidase, subunit A, domain 2"/>
    <property type="match status" value="1"/>
</dbReference>